<sequence>MGSKLSFIKVLSKKGSARRVWAADSQFFLIKFLSIFWLFKIYGYLCNPNLKRHTAEKREGSGNQQVLF</sequence>
<comment type="caution">
    <text evidence="2">The sequence shown here is derived from an EMBL/GenBank/DDBJ whole genome shotgun (WGS) entry which is preliminary data.</text>
</comment>
<protein>
    <submittedName>
        <fullName evidence="2">Uncharacterized protein</fullName>
    </submittedName>
</protein>
<evidence type="ECO:0000256" key="1">
    <source>
        <dbReference type="SAM" id="Phobius"/>
    </source>
</evidence>
<keyword evidence="1" id="KW-0812">Transmembrane</keyword>
<reference evidence="2 3" key="1">
    <citation type="submission" date="2016-03" db="EMBL/GenBank/DDBJ databases">
        <title>Niastella vici sp. nov., isolated from farmland soil.</title>
        <authorList>
            <person name="Chen L."/>
            <person name="Wang D."/>
            <person name="Yang S."/>
            <person name="Wang G."/>
        </authorList>
    </citation>
    <scope>NUCLEOTIDE SEQUENCE [LARGE SCALE GENOMIC DNA]</scope>
    <source>
        <strain evidence="2 3">DJ57</strain>
    </source>
</reference>
<keyword evidence="1" id="KW-1133">Transmembrane helix</keyword>
<name>A0A1V9FNU4_9BACT</name>
<organism evidence="2 3">
    <name type="scientific">Niastella vici</name>
    <dbReference type="NCBI Taxonomy" id="1703345"/>
    <lineage>
        <taxon>Bacteria</taxon>
        <taxon>Pseudomonadati</taxon>
        <taxon>Bacteroidota</taxon>
        <taxon>Chitinophagia</taxon>
        <taxon>Chitinophagales</taxon>
        <taxon>Chitinophagaceae</taxon>
        <taxon>Niastella</taxon>
    </lineage>
</organism>
<keyword evidence="1" id="KW-0472">Membrane</keyword>
<dbReference type="EMBL" id="LVYD01000068">
    <property type="protein sequence ID" value="OQP60039.1"/>
    <property type="molecule type" value="Genomic_DNA"/>
</dbReference>
<accession>A0A1V9FNU4</accession>
<evidence type="ECO:0000313" key="3">
    <source>
        <dbReference type="Proteomes" id="UP000192796"/>
    </source>
</evidence>
<keyword evidence="3" id="KW-1185">Reference proteome</keyword>
<feature type="transmembrane region" description="Helical" evidence="1">
    <location>
        <begin position="20"/>
        <end position="39"/>
    </location>
</feature>
<proteinExistence type="predicted"/>
<gene>
    <name evidence="2" type="ORF">A3860_35295</name>
</gene>
<dbReference type="Proteomes" id="UP000192796">
    <property type="component" value="Unassembled WGS sequence"/>
</dbReference>
<dbReference type="STRING" id="1703345.A3860_35295"/>
<dbReference type="AlphaFoldDB" id="A0A1V9FNU4"/>
<evidence type="ECO:0000313" key="2">
    <source>
        <dbReference type="EMBL" id="OQP60039.1"/>
    </source>
</evidence>